<organism evidence="2">
    <name type="scientific">uncultured marine virus</name>
    <dbReference type="NCBI Taxonomy" id="186617"/>
    <lineage>
        <taxon>Viruses</taxon>
        <taxon>environmental samples</taxon>
    </lineage>
</organism>
<sequence length="119" mass="13284">MVASYGSTWTRAGSPPRSSTTTEQKPISSCRPTTLSFSPTRNTGSTFTLTWLRRRSAIWPLIGRRFLQRSPASGLTDWTRLTLFQLPRSPSLVSTWKKATSRRLTTACKVLSATSTRFA</sequence>
<feature type="region of interest" description="Disordered" evidence="1">
    <location>
        <begin position="1"/>
        <end position="41"/>
    </location>
</feature>
<evidence type="ECO:0000256" key="1">
    <source>
        <dbReference type="SAM" id="MobiDB-lite"/>
    </source>
</evidence>
<dbReference type="EMBL" id="KR029577">
    <property type="protein sequence ID" value="AKH45863.1"/>
    <property type="molecule type" value="Genomic_DNA"/>
</dbReference>
<proteinExistence type="predicted"/>
<reference evidence="2" key="2">
    <citation type="submission" date="2015-03" db="EMBL/GenBank/DDBJ databases">
        <authorList>
            <person name="Chow C.-E.T."/>
            <person name="Winget D.M."/>
            <person name="White R.A.III."/>
            <person name="Hallam S.J."/>
            <person name="Suttle C.A."/>
        </authorList>
    </citation>
    <scope>NUCLEOTIDE SEQUENCE</scope>
    <source>
        <strain evidence="2">Anoxic3_1</strain>
    </source>
</reference>
<accession>A0A0F7L2V8</accession>
<evidence type="ECO:0000313" key="2">
    <source>
        <dbReference type="EMBL" id="AKH45863.1"/>
    </source>
</evidence>
<name>A0A0F7L2V8_9VIRU</name>
<reference evidence="2" key="1">
    <citation type="journal article" date="2015" name="Front. Microbiol.">
        <title>Combining genomic sequencing methods to explore viral diversity and reveal potential virus-host interactions.</title>
        <authorList>
            <person name="Chow C.E."/>
            <person name="Winget D.M."/>
            <person name="White R.A.III."/>
            <person name="Hallam S.J."/>
            <person name="Suttle C.A."/>
        </authorList>
    </citation>
    <scope>NUCLEOTIDE SEQUENCE</scope>
    <source>
        <strain evidence="2">Anoxic3_1</strain>
    </source>
</reference>
<protein>
    <submittedName>
        <fullName evidence="2">Uncharacterized protein</fullName>
    </submittedName>
</protein>